<feature type="region of interest" description="Disordered" evidence="1">
    <location>
        <begin position="143"/>
        <end position="173"/>
    </location>
</feature>
<dbReference type="Pfam" id="PF02620">
    <property type="entry name" value="YceD"/>
    <property type="match status" value="1"/>
</dbReference>
<organism evidence="2 3">
    <name type="scientific">Psychroflexus maritimus</name>
    <dbReference type="NCBI Taxonomy" id="2714865"/>
    <lineage>
        <taxon>Bacteria</taxon>
        <taxon>Pseudomonadati</taxon>
        <taxon>Bacteroidota</taxon>
        <taxon>Flavobacteriia</taxon>
        <taxon>Flavobacteriales</taxon>
        <taxon>Flavobacteriaceae</taxon>
        <taxon>Psychroflexus</taxon>
    </lineage>
</organism>
<feature type="compositionally biased region" description="Basic and acidic residues" evidence="1">
    <location>
        <begin position="158"/>
        <end position="173"/>
    </location>
</feature>
<accession>A0A967AEH3</accession>
<dbReference type="AlphaFoldDB" id="A0A967AEH3"/>
<proteinExistence type="predicted"/>
<sequence>MKKEFKIYAIPFVGLKLGKHEFEFIIDNTFFSHFDYTEFNEVQVKVNLVLTKKANLLELDFEVKGEVNVDCDVTMESFNMPIANQIRLVVKFGQDYEEVNEELIILPHGEHQIEVQQYIYEAIVLSLPAKRVHPGVEDGSLNSPILDKLDELQPTSLSDKKEQTEEEKEKIDPRWDKLKDLLKDK</sequence>
<evidence type="ECO:0000313" key="2">
    <source>
        <dbReference type="EMBL" id="NGZ90819.1"/>
    </source>
</evidence>
<name>A0A967AEH3_9FLAO</name>
<reference evidence="2" key="1">
    <citation type="submission" date="2020-03" db="EMBL/GenBank/DDBJ databases">
        <title>Psychroflexus Maritimus sp. nov., isolate from marine sediment.</title>
        <authorList>
            <person name="Zhong Y.-L."/>
        </authorList>
    </citation>
    <scope>NUCLEOTIDE SEQUENCE</scope>
    <source>
        <strain evidence="2">C1</strain>
    </source>
</reference>
<keyword evidence="3" id="KW-1185">Reference proteome</keyword>
<dbReference type="Proteomes" id="UP000643701">
    <property type="component" value="Unassembled WGS sequence"/>
</dbReference>
<evidence type="ECO:0000313" key="3">
    <source>
        <dbReference type="Proteomes" id="UP000643701"/>
    </source>
</evidence>
<dbReference type="RefSeq" id="WP_166401052.1">
    <property type="nucleotide sequence ID" value="NZ_JAANAS010000105.1"/>
</dbReference>
<dbReference type="InterPro" id="IPR003772">
    <property type="entry name" value="YceD"/>
</dbReference>
<protein>
    <submittedName>
        <fullName evidence="2">DUF177 domain-containing protein</fullName>
    </submittedName>
</protein>
<comment type="caution">
    <text evidence="2">The sequence shown here is derived from an EMBL/GenBank/DDBJ whole genome shotgun (WGS) entry which is preliminary data.</text>
</comment>
<gene>
    <name evidence="2" type="ORF">G7034_11225</name>
</gene>
<evidence type="ECO:0000256" key="1">
    <source>
        <dbReference type="SAM" id="MobiDB-lite"/>
    </source>
</evidence>
<dbReference type="EMBL" id="JAANAS010000105">
    <property type="protein sequence ID" value="NGZ90819.1"/>
    <property type="molecule type" value="Genomic_DNA"/>
</dbReference>